<accession>A0A5B7F7G6</accession>
<comment type="catalytic activity">
    <reaction evidence="6 7">
        <text>RNA(n) + a ribonucleoside 5'-triphosphate = RNA(n+1) + diphosphate</text>
        <dbReference type="Rhea" id="RHEA:21248"/>
        <dbReference type="Rhea" id="RHEA-COMP:14527"/>
        <dbReference type="Rhea" id="RHEA-COMP:17342"/>
        <dbReference type="ChEBI" id="CHEBI:33019"/>
        <dbReference type="ChEBI" id="CHEBI:61557"/>
        <dbReference type="ChEBI" id="CHEBI:140395"/>
        <dbReference type="EC" id="2.7.7.6"/>
    </reaction>
</comment>
<protein>
    <recommendedName>
        <fullName evidence="7">DNA-directed RNA polymerase subunit</fullName>
        <ecNumber evidence="7">2.7.7.6</ecNumber>
    </recommendedName>
</protein>
<keyword evidence="2 7" id="KW-0240">DNA-directed RNA polymerase</keyword>
<evidence type="ECO:0000256" key="1">
    <source>
        <dbReference type="ARBA" id="ARBA00006460"/>
    </source>
</evidence>
<evidence type="ECO:0000256" key="8">
    <source>
        <dbReference type="SAM" id="MobiDB-lite"/>
    </source>
</evidence>
<dbReference type="PANTHER" id="PTHR19376:SF32">
    <property type="entry name" value="DNA-DIRECTED RNA POLYMERASE III SUBUNIT RPC1"/>
    <property type="match status" value="1"/>
</dbReference>
<dbReference type="InterPro" id="IPR007066">
    <property type="entry name" value="RNA_pol_Rpb1_3"/>
</dbReference>
<sequence length="1553" mass="172772">MDHFSAPEGDTAEESQNSMSREDEEEQQRDTGKENKNSGKKKPRPSPSETNMRRGRGQDSERCKKKKKYNQRPRLETRAEGDFEESSRRERLGSEEEGEEESQEEMKDVEKQFELRPESRYKCILDPKEPWPRCSNMKVSPAMGKQVPTVTATPSVASQLEVTLSREVGDDEIGSPNECDSETEEEKLIEGSQTCSDGEELCTHSLEDHSSPTTCHPRRRTPCTISIWALPVEDPSAVKLTAVKPQDIVNSSLIEITLAGLRGECGSVTDPRLGHMQVDSATRCFTCDSPDCLGHSGYIDLRQYVFQPAFMTRCVQTLRKLCYHCLGPVMLCQRNLKKMRKFLAAQRRQPRLTKMWQQLHGRTSEPVQKFNPHLCTKRQPKYRVVVREGVKTVEVVLVGKEQRAVELSASTIRAIFAGVSKQTWQFLGMRDPSDEVFIRYLRVCPASFRAGTMVEDRLAPSRLTVLYNNVVTLRNQLDVTARQIKKAMAGQDEVVRSGVHMLLNNLIDALIFPGQPSDAPAAVLDEERGATGAAEEYDNKDGNAACEKANSTSGVPCKYEVSILDGLPKRMNLTAGTLVDMIITSEGEMEGAKKKSSDPHNLDSGGSVEDSKINKAVAISNPPTVSEWLLPSDDDDKTDSAEREDQKVTSQKATCKEEDNSKEKMEYVDAVRREERLRLIKQQVHEVAAKVSALHQRARKQLLALTAAVAAIVQEQMSRISGKQGVVRQHLLGKRINQCARAVFTGDNSLPLGVVGVPRTIAAKLFQYVHVHQTNLRECEEMLHRFPEYPCAVSVIREECRYDVNTLRDKMAKLGDLGWCSFRLQAGDVVQRHLIDGDQVVVNRQPTLAKTNMETHAVRVMDSRTISLNISITDNYAADCDGDEMNLFVPGVESHSSRMLDVNHNAVFFKNGKVSLKIKQDALRGAYTASLQDSFFTLDEFRALAPNSSQLPPPALLKPRRLWTGLQLLSLALPVRLTVDQVGVGMQLDTLVVRHGHMVSGVFDKSGQDKILECCKMFLSRDDILATVKDLQGIAESFVDEMGGNGFSFLPEDWSCPSDTLDAMRQELQDVLSRAQSITCPRKRNAKLRQLLANQANRLVPQLTKDSSAAAMLKAGSKKRPQKLAQVCLAVGQHNENDQLPARHLDGLRVLPFFSRYDTRPQAEGFVDQPLFGVGSIAADSLSGMVARSSSYKKHCATGESGYLQRKLGKMMEDLTVRHDGTVRDANDEIVQLLYGDDGLLPDCCVVVKLQTDPLSNHLVDFYQGLISDQSLAAQEQLLLTEELQSLLADKHYLRKETKDSHIEISVPFSLPHLMAHMLATVPASGPPPSIIDVVKGRSKFLTLVEDSIEKVLRDELADSLPSCVNNMTLNACHRAAVASDGDAIPRLTELFNGQAEDALLEMQQGGLLHARQYLVQEISQVYSLSGESVDARHVRLVVDYMLKEGVLSGFTRHHIPPQVSFLKAAAFEQPLSLLQRAGVRARIDDLHGVSENLIFDKAVTVGPHSCSAMLWVELVRDVCPATPPRHPRPHTRTHQDNQPSYEFSSPFEAVSS</sequence>
<feature type="compositionally biased region" description="Basic and acidic residues" evidence="8">
    <location>
        <begin position="28"/>
        <end position="37"/>
    </location>
</feature>
<evidence type="ECO:0000256" key="3">
    <source>
        <dbReference type="ARBA" id="ARBA00022679"/>
    </source>
</evidence>
<dbReference type="InterPro" id="IPR045867">
    <property type="entry name" value="DNA-dir_RpoC_beta_prime"/>
</dbReference>
<evidence type="ECO:0000256" key="5">
    <source>
        <dbReference type="ARBA" id="ARBA00023163"/>
    </source>
</evidence>
<name>A0A5B7F7G6_PORTR</name>
<feature type="region of interest" description="Disordered" evidence="8">
    <location>
        <begin position="1"/>
        <end position="113"/>
    </location>
</feature>
<keyword evidence="5 7" id="KW-0804">Transcription</keyword>
<gene>
    <name evidence="10" type="primary">RPB1</name>
    <name evidence="10" type="ORF">E2C01_034603</name>
</gene>
<dbReference type="Gene3D" id="3.30.1490.180">
    <property type="entry name" value="RNA polymerase ii"/>
    <property type="match status" value="1"/>
</dbReference>
<dbReference type="Pfam" id="PF00623">
    <property type="entry name" value="RNA_pol_Rpb1_2"/>
    <property type="match status" value="1"/>
</dbReference>
<dbReference type="GO" id="GO:0003677">
    <property type="term" value="F:DNA binding"/>
    <property type="evidence" value="ECO:0007669"/>
    <property type="project" value="InterPro"/>
</dbReference>
<feature type="domain" description="RNA polymerase N-terminal" evidence="9">
    <location>
        <begin position="434"/>
        <end position="930"/>
    </location>
</feature>
<feature type="region of interest" description="Disordered" evidence="8">
    <location>
        <begin position="589"/>
        <end position="661"/>
    </location>
</feature>
<dbReference type="EMBL" id="VSRR010004893">
    <property type="protein sequence ID" value="MPC41023.1"/>
    <property type="molecule type" value="Genomic_DNA"/>
</dbReference>
<evidence type="ECO:0000256" key="2">
    <source>
        <dbReference type="ARBA" id="ARBA00022478"/>
    </source>
</evidence>
<proteinExistence type="inferred from homology"/>
<comment type="caution">
    <text evidence="10">The sequence shown here is derived from an EMBL/GenBank/DDBJ whole genome shotgun (WGS) entry which is preliminary data.</text>
</comment>
<dbReference type="Proteomes" id="UP000324222">
    <property type="component" value="Unassembled WGS sequence"/>
</dbReference>
<dbReference type="Gene3D" id="1.10.150.390">
    <property type="match status" value="1"/>
</dbReference>
<dbReference type="OrthoDB" id="270392at2759"/>
<dbReference type="Pfam" id="PF04998">
    <property type="entry name" value="RNA_pol_Rpb1_5"/>
    <property type="match status" value="2"/>
</dbReference>
<evidence type="ECO:0000313" key="11">
    <source>
        <dbReference type="Proteomes" id="UP000324222"/>
    </source>
</evidence>
<dbReference type="InterPro" id="IPR006592">
    <property type="entry name" value="RNA_pol_N"/>
</dbReference>
<keyword evidence="4 7" id="KW-0548">Nucleotidyltransferase</keyword>
<dbReference type="InterPro" id="IPR044893">
    <property type="entry name" value="RNA_pol_Rpb1_clamp_domain"/>
</dbReference>
<feature type="region of interest" description="Disordered" evidence="8">
    <location>
        <begin position="1523"/>
        <end position="1553"/>
    </location>
</feature>
<dbReference type="SUPFAM" id="SSF64484">
    <property type="entry name" value="beta and beta-prime subunits of DNA dependent RNA-polymerase"/>
    <property type="match status" value="2"/>
</dbReference>
<evidence type="ECO:0000259" key="9">
    <source>
        <dbReference type="SMART" id="SM00663"/>
    </source>
</evidence>
<feature type="compositionally biased region" description="Basic and acidic residues" evidence="8">
    <location>
        <begin position="638"/>
        <end position="647"/>
    </location>
</feature>
<feature type="compositionally biased region" description="Basic and acidic residues" evidence="8">
    <location>
        <begin position="590"/>
        <end position="601"/>
    </location>
</feature>
<dbReference type="GO" id="GO:0006351">
    <property type="term" value="P:DNA-templated transcription"/>
    <property type="evidence" value="ECO:0007669"/>
    <property type="project" value="InterPro"/>
</dbReference>
<dbReference type="GO" id="GO:0031981">
    <property type="term" value="C:nuclear lumen"/>
    <property type="evidence" value="ECO:0007669"/>
    <property type="project" value="UniProtKB-ARBA"/>
</dbReference>
<dbReference type="Pfam" id="PF05000">
    <property type="entry name" value="RNA_pol_Rpb1_4"/>
    <property type="match status" value="1"/>
</dbReference>
<dbReference type="InterPro" id="IPR007081">
    <property type="entry name" value="RNA_pol_Rpb1_5"/>
</dbReference>
<reference evidence="10 11" key="1">
    <citation type="submission" date="2019-05" db="EMBL/GenBank/DDBJ databases">
        <title>Another draft genome of Portunus trituberculatus and its Hox gene families provides insights of decapod evolution.</title>
        <authorList>
            <person name="Jeong J.-H."/>
            <person name="Song I."/>
            <person name="Kim S."/>
            <person name="Choi T."/>
            <person name="Kim D."/>
            <person name="Ryu S."/>
            <person name="Kim W."/>
        </authorList>
    </citation>
    <scope>NUCLEOTIDE SEQUENCE [LARGE SCALE GENOMIC DNA]</scope>
    <source>
        <tissue evidence="10">Muscle</tissue>
    </source>
</reference>
<keyword evidence="11" id="KW-1185">Reference proteome</keyword>
<dbReference type="GO" id="GO:0046872">
    <property type="term" value="F:metal ion binding"/>
    <property type="evidence" value="ECO:0007669"/>
    <property type="project" value="UniProtKB-KW"/>
</dbReference>
<dbReference type="Pfam" id="PF04983">
    <property type="entry name" value="RNA_pol_Rpb1_3"/>
    <property type="match status" value="1"/>
</dbReference>
<dbReference type="Gene3D" id="1.10.274.100">
    <property type="entry name" value="RNA polymerase Rpb1, domain 3"/>
    <property type="match status" value="1"/>
</dbReference>
<dbReference type="Pfam" id="PF04997">
    <property type="entry name" value="RNA_pol_Rpb1_1"/>
    <property type="match status" value="1"/>
</dbReference>
<feature type="compositionally biased region" description="Basic and acidic residues" evidence="8">
    <location>
        <begin position="104"/>
        <end position="113"/>
    </location>
</feature>
<dbReference type="InterPro" id="IPR038120">
    <property type="entry name" value="Rpb1_funnel_sf"/>
</dbReference>
<dbReference type="GO" id="GO:0003899">
    <property type="term" value="F:DNA-directed RNA polymerase activity"/>
    <property type="evidence" value="ECO:0007669"/>
    <property type="project" value="UniProtKB-EC"/>
</dbReference>
<comment type="function">
    <text evidence="7">DNA-dependent RNA polymerase catalyzes the transcription of DNA into RNA using the four ribonucleoside triphosphates as substrates.</text>
</comment>
<evidence type="ECO:0000256" key="7">
    <source>
        <dbReference type="RuleBase" id="RU004279"/>
    </source>
</evidence>
<feature type="compositionally biased region" description="Basic and acidic residues" evidence="8">
    <location>
        <begin position="73"/>
        <end position="94"/>
    </location>
</feature>
<comment type="similarity">
    <text evidence="1 7">Belongs to the RNA polymerase beta' chain family.</text>
</comment>
<evidence type="ECO:0000313" key="10">
    <source>
        <dbReference type="EMBL" id="MPC41023.1"/>
    </source>
</evidence>
<dbReference type="Gene3D" id="4.10.860.120">
    <property type="entry name" value="RNA polymerase II, clamp domain"/>
    <property type="match status" value="1"/>
</dbReference>
<dbReference type="InterPro" id="IPR007083">
    <property type="entry name" value="RNA_pol_Rpb1_4"/>
</dbReference>
<evidence type="ECO:0000256" key="6">
    <source>
        <dbReference type="ARBA" id="ARBA00048552"/>
    </source>
</evidence>
<dbReference type="InterPro" id="IPR000722">
    <property type="entry name" value="RNA_pol_asu"/>
</dbReference>
<dbReference type="InterPro" id="IPR042102">
    <property type="entry name" value="RNA_pol_Rpb1_3_sf"/>
</dbReference>
<evidence type="ECO:0000256" key="4">
    <source>
        <dbReference type="ARBA" id="ARBA00022695"/>
    </source>
</evidence>
<dbReference type="SMART" id="SM00663">
    <property type="entry name" value="RPOLA_N"/>
    <property type="match status" value="1"/>
</dbReference>
<dbReference type="PANTHER" id="PTHR19376">
    <property type="entry name" value="DNA-DIRECTED RNA POLYMERASE"/>
    <property type="match status" value="1"/>
</dbReference>
<organism evidence="10 11">
    <name type="scientific">Portunus trituberculatus</name>
    <name type="common">Swimming crab</name>
    <name type="synonym">Neptunus trituberculatus</name>
    <dbReference type="NCBI Taxonomy" id="210409"/>
    <lineage>
        <taxon>Eukaryota</taxon>
        <taxon>Metazoa</taxon>
        <taxon>Ecdysozoa</taxon>
        <taxon>Arthropoda</taxon>
        <taxon>Crustacea</taxon>
        <taxon>Multicrustacea</taxon>
        <taxon>Malacostraca</taxon>
        <taxon>Eumalacostraca</taxon>
        <taxon>Eucarida</taxon>
        <taxon>Decapoda</taxon>
        <taxon>Pleocyemata</taxon>
        <taxon>Brachyura</taxon>
        <taxon>Eubrachyura</taxon>
        <taxon>Portunoidea</taxon>
        <taxon>Portunidae</taxon>
        <taxon>Portuninae</taxon>
        <taxon>Portunus</taxon>
    </lineage>
</organism>
<dbReference type="InterPro" id="IPR007080">
    <property type="entry name" value="RNA_pol_Rpb1_1"/>
</dbReference>
<keyword evidence="3 7" id="KW-0808">Transferase</keyword>
<dbReference type="Gene3D" id="6.20.50.80">
    <property type="match status" value="1"/>
</dbReference>
<dbReference type="GO" id="GO:0000428">
    <property type="term" value="C:DNA-directed RNA polymerase complex"/>
    <property type="evidence" value="ECO:0007669"/>
    <property type="project" value="UniProtKB-KW"/>
</dbReference>
<dbReference type="EC" id="2.7.7.6" evidence="7"/>
<dbReference type="Gene3D" id="2.40.40.20">
    <property type="match status" value="1"/>
</dbReference>
<dbReference type="Gene3D" id="1.10.132.30">
    <property type="match status" value="1"/>
</dbReference>